<protein>
    <submittedName>
        <fullName evidence="1">Uncharacterized protein</fullName>
    </submittedName>
</protein>
<dbReference type="EMBL" id="JALJAT010000001">
    <property type="protein sequence ID" value="KAK4475443.1"/>
    <property type="molecule type" value="Genomic_DNA"/>
</dbReference>
<evidence type="ECO:0000313" key="1">
    <source>
        <dbReference type="EMBL" id="KAK4475443.1"/>
    </source>
</evidence>
<keyword evidence="2" id="KW-1185">Reference proteome</keyword>
<dbReference type="AlphaFoldDB" id="A0AAE1ZKB4"/>
<dbReference type="Proteomes" id="UP001292079">
    <property type="component" value="Unassembled WGS sequence"/>
</dbReference>
<comment type="caution">
    <text evidence="1">The sequence shown here is derived from an EMBL/GenBank/DDBJ whole genome shotgun (WGS) entry which is preliminary data.</text>
</comment>
<organism evidence="1 2">
    <name type="scientific">Schistosoma mekongi</name>
    <name type="common">Parasitic worm</name>
    <dbReference type="NCBI Taxonomy" id="38744"/>
    <lineage>
        <taxon>Eukaryota</taxon>
        <taxon>Metazoa</taxon>
        <taxon>Spiralia</taxon>
        <taxon>Lophotrochozoa</taxon>
        <taxon>Platyhelminthes</taxon>
        <taxon>Trematoda</taxon>
        <taxon>Digenea</taxon>
        <taxon>Strigeidida</taxon>
        <taxon>Schistosomatoidea</taxon>
        <taxon>Schistosomatidae</taxon>
        <taxon>Schistosoma</taxon>
    </lineage>
</organism>
<gene>
    <name evidence="1" type="ORF">MN116_002496</name>
</gene>
<name>A0AAE1ZKB4_SCHME</name>
<reference evidence="1" key="2">
    <citation type="journal article" date="2023" name="Infect Dis Poverty">
        <title>Chromosome-scale genome of the human blood fluke Schistosoma mekongi and its implications for public health.</title>
        <authorList>
            <person name="Zhou M."/>
            <person name="Xu L."/>
            <person name="Xu D."/>
            <person name="Chen W."/>
            <person name="Khan J."/>
            <person name="Hu Y."/>
            <person name="Huang H."/>
            <person name="Wei H."/>
            <person name="Zhang Y."/>
            <person name="Chusongsang P."/>
            <person name="Tanasarnprasert K."/>
            <person name="Hu X."/>
            <person name="Limpanont Y."/>
            <person name="Lv Z."/>
        </authorList>
    </citation>
    <scope>NUCLEOTIDE SEQUENCE</scope>
    <source>
        <strain evidence="1">LV_2022a</strain>
    </source>
</reference>
<proteinExistence type="predicted"/>
<sequence length="376" mass="42719">MSSVYMPKSSPTDKISIKLNVLSSNSEILKNESNSNSSSTCKLTTTIKDIELNKYSSALISNRKSLIRSDCKIQQNINDKCNFPLRDLNYFEKFANYNTTDNKNISSIDNNENTLYQINLPERHIFTASTASLIVHVPSLSYVSEDVDEVGSDNEYQQSNRYNIQHYNRICPICNILYTDLQQQFDDFNGKRFRSLSDISVNINDTTSNTTTNNNSNSNNIISNINTSRLWDILESFSANSPRNLCHFHHKLSVYYNNFRSIHSTSKITINLTNSLSLPCLSNLNETDTMMMMTTTTTTTTTATKGILSDENDMLTIDDYMKFHRNTSTTPSISIEYADNELSTSVNNTQEQIINAKFTGDTKSKCESWLKTWSNS</sequence>
<evidence type="ECO:0000313" key="2">
    <source>
        <dbReference type="Proteomes" id="UP001292079"/>
    </source>
</evidence>
<reference evidence="1" key="1">
    <citation type="submission" date="2022-04" db="EMBL/GenBank/DDBJ databases">
        <authorList>
            <person name="Xu L."/>
            <person name="Lv Z."/>
        </authorList>
    </citation>
    <scope>NUCLEOTIDE SEQUENCE</scope>
    <source>
        <strain evidence="1">LV_2022a</strain>
    </source>
</reference>
<accession>A0AAE1ZKB4</accession>